<keyword evidence="2" id="KW-1133">Transmembrane helix</keyword>
<feature type="compositionally biased region" description="Basic residues" evidence="1">
    <location>
        <begin position="47"/>
        <end position="59"/>
    </location>
</feature>
<protein>
    <submittedName>
        <fullName evidence="3">Uncharacterized protein</fullName>
    </submittedName>
</protein>
<dbReference type="EMBL" id="JAMKFB020000007">
    <property type="protein sequence ID" value="KAL0188882.1"/>
    <property type="molecule type" value="Genomic_DNA"/>
</dbReference>
<accession>A0ABD0QRR7</accession>
<proteinExistence type="predicted"/>
<sequence length="158" mass="17547">PAKPNHTTRSSNQTRSRSQEPENGHMHSAHHRRSQTISTDPPAILSRHTHALRSPKTHRTPPTQASGGRVIRRGAPPPPAVPNQTPPHQSSGPYRRHKQRPKEGLHYRALGPTMTSGPVVEKEHVRDLPSLVLWSNDTSIIIIMNITIIIITSISPEE</sequence>
<evidence type="ECO:0000313" key="4">
    <source>
        <dbReference type="Proteomes" id="UP001529510"/>
    </source>
</evidence>
<feature type="compositionally biased region" description="Pro residues" evidence="1">
    <location>
        <begin position="75"/>
        <end position="85"/>
    </location>
</feature>
<evidence type="ECO:0000256" key="2">
    <source>
        <dbReference type="SAM" id="Phobius"/>
    </source>
</evidence>
<keyword evidence="4" id="KW-1185">Reference proteome</keyword>
<name>A0ABD0QRR7_CIRMR</name>
<gene>
    <name evidence="3" type="ORF">M9458_015981</name>
</gene>
<feature type="non-terminal residue" evidence="3">
    <location>
        <position position="1"/>
    </location>
</feature>
<dbReference type="AlphaFoldDB" id="A0ABD0QRR7"/>
<evidence type="ECO:0000256" key="1">
    <source>
        <dbReference type="SAM" id="MobiDB-lite"/>
    </source>
</evidence>
<reference evidence="3 4" key="1">
    <citation type="submission" date="2024-05" db="EMBL/GenBank/DDBJ databases">
        <title>Genome sequencing and assembly of Indian major carp, Cirrhinus mrigala (Hamilton, 1822).</title>
        <authorList>
            <person name="Mohindra V."/>
            <person name="Chowdhury L.M."/>
            <person name="Lal K."/>
            <person name="Jena J.K."/>
        </authorList>
    </citation>
    <scope>NUCLEOTIDE SEQUENCE [LARGE SCALE GENOMIC DNA]</scope>
    <source>
        <strain evidence="3">CM1030</strain>
        <tissue evidence="3">Blood</tissue>
    </source>
</reference>
<comment type="caution">
    <text evidence="3">The sequence shown here is derived from an EMBL/GenBank/DDBJ whole genome shotgun (WGS) entry which is preliminary data.</text>
</comment>
<feature type="transmembrane region" description="Helical" evidence="2">
    <location>
        <begin position="131"/>
        <end position="154"/>
    </location>
</feature>
<evidence type="ECO:0000313" key="3">
    <source>
        <dbReference type="EMBL" id="KAL0188882.1"/>
    </source>
</evidence>
<feature type="compositionally biased region" description="Low complexity" evidence="1">
    <location>
        <begin position="7"/>
        <end position="16"/>
    </location>
</feature>
<dbReference type="Proteomes" id="UP001529510">
    <property type="component" value="Unassembled WGS sequence"/>
</dbReference>
<organism evidence="3 4">
    <name type="scientific">Cirrhinus mrigala</name>
    <name type="common">Mrigala</name>
    <dbReference type="NCBI Taxonomy" id="683832"/>
    <lineage>
        <taxon>Eukaryota</taxon>
        <taxon>Metazoa</taxon>
        <taxon>Chordata</taxon>
        <taxon>Craniata</taxon>
        <taxon>Vertebrata</taxon>
        <taxon>Euteleostomi</taxon>
        <taxon>Actinopterygii</taxon>
        <taxon>Neopterygii</taxon>
        <taxon>Teleostei</taxon>
        <taxon>Ostariophysi</taxon>
        <taxon>Cypriniformes</taxon>
        <taxon>Cyprinidae</taxon>
        <taxon>Labeoninae</taxon>
        <taxon>Labeonini</taxon>
        <taxon>Cirrhinus</taxon>
    </lineage>
</organism>
<keyword evidence="2" id="KW-0472">Membrane</keyword>
<keyword evidence="2" id="KW-0812">Transmembrane</keyword>
<feature type="region of interest" description="Disordered" evidence="1">
    <location>
        <begin position="1"/>
        <end position="103"/>
    </location>
</feature>